<keyword evidence="9 10" id="KW-0472">Membrane</keyword>
<dbReference type="GO" id="GO:0005789">
    <property type="term" value="C:endoplasmic reticulum membrane"/>
    <property type="evidence" value="ECO:0007669"/>
    <property type="project" value="UniProtKB-SubCell"/>
</dbReference>
<dbReference type="GO" id="GO:0004671">
    <property type="term" value="F:protein C-terminal S-isoprenylcysteine carboxyl O-methyltransferase activity"/>
    <property type="evidence" value="ECO:0007669"/>
    <property type="project" value="UniProtKB-EC"/>
</dbReference>
<dbReference type="GO" id="GO:0032259">
    <property type="term" value="P:methylation"/>
    <property type="evidence" value="ECO:0007669"/>
    <property type="project" value="UniProtKB-KW"/>
</dbReference>
<keyword evidence="10" id="KW-0256">Endoplasmic reticulum</keyword>
<name>A0A1E1K5P8_9HELO</name>
<dbReference type="EMBL" id="FJUX01000015">
    <property type="protein sequence ID" value="CZS93383.1"/>
    <property type="molecule type" value="Genomic_DNA"/>
</dbReference>
<evidence type="ECO:0000256" key="4">
    <source>
        <dbReference type="ARBA" id="ARBA00022603"/>
    </source>
</evidence>
<protein>
    <recommendedName>
        <fullName evidence="3 10">Protein-S-isoprenylcysteine O-methyltransferase</fullName>
        <ecNumber evidence="3 10">2.1.1.100</ecNumber>
    </recommendedName>
</protein>
<evidence type="ECO:0000256" key="9">
    <source>
        <dbReference type="ARBA" id="ARBA00023136"/>
    </source>
</evidence>
<feature type="transmembrane region" description="Helical" evidence="10">
    <location>
        <begin position="119"/>
        <end position="138"/>
    </location>
</feature>
<organism evidence="12 13">
    <name type="scientific">Rhynchosporium agropyri</name>
    <dbReference type="NCBI Taxonomy" id="914238"/>
    <lineage>
        <taxon>Eukaryota</taxon>
        <taxon>Fungi</taxon>
        <taxon>Dikarya</taxon>
        <taxon>Ascomycota</taxon>
        <taxon>Pezizomycotina</taxon>
        <taxon>Leotiomycetes</taxon>
        <taxon>Helotiales</taxon>
        <taxon>Ploettnerulaceae</taxon>
        <taxon>Rhynchosporium</taxon>
    </lineage>
</organism>
<feature type="transmembrane region" description="Helical" evidence="10">
    <location>
        <begin position="250"/>
        <end position="273"/>
    </location>
</feature>
<dbReference type="InterPro" id="IPR007269">
    <property type="entry name" value="ICMT_MeTrfase"/>
</dbReference>
<dbReference type="EC" id="2.1.1.100" evidence="3 10"/>
<comment type="similarity">
    <text evidence="2 10">Belongs to the class VI-like SAM-binding methyltransferase superfamily. Isoprenylcysteine carboxyl methyltransferase family.</text>
</comment>
<dbReference type="PROSITE" id="PS51564">
    <property type="entry name" value="SAM_ICMT"/>
    <property type="match status" value="1"/>
</dbReference>
<evidence type="ECO:0000313" key="12">
    <source>
        <dbReference type="EMBL" id="CZS93383.1"/>
    </source>
</evidence>
<evidence type="ECO:0000256" key="6">
    <source>
        <dbReference type="ARBA" id="ARBA00022691"/>
    </source>
</evidence>
<keyword evidence="6 10" id="KW-0949">S-adenosyl-L-methionine</keyword>
<keyword evidence="13" id="KW-1185">Reference proteome</keyword>
<comment type="subcellular location">
    <subcellularLocation>
        <location evidence="10">Endoplasmic reticulum membrane</location>
        <topology evidence="10">Multi-pass membrane protein</topology>
    </subcellularLocation>
    <subcellularLocation>
        <location evidence="1">Membrane</location>
        <topology evidence="1">Multi-pass membrane protein</topology>
    </subcellularLocation>
</comment>
<evidence type="ECO:0000256" key="2">
    <source>
        <dbReference type="ARBA" id="ARBA00009140"/>
    </source>
</evidence>
<dbReference type="InterPro" id="IPR025770">
    <property type="entry name" value="PPMT_MeTrfase"/>
</dbReference>
<keyword evidence="8 10" id="KW-1133">Transmembrane helix</keyword>
<proteinExistence type="inferred from homology"/>
<evidence type="ECO:0000256" key="5">
    <source>
        <dbReference type="ARBA" id="ARBA00022679"/>
    </source>
</evidence>
<dbReference type="PANTHER" id="PTHR12714">
    <property type="entry name" value="PROTEIN-S ISOPRENYLCYSTEINE O-METHYLTRANSFERASE"/>
    <property type="match status" value="1"/>
</dbReference>
<keyword evidence="7 10" id="KW-0812">Transmembrane</keyword>
<evidence type="ECO:0000256" key="11">
    <source>
        <dbReference type="SAM" id="MobiDB-lite"/>
    </source>
</evidence>
<dbReference type="AlphaFoldDB" id="A0A1E1K5P8"/>
<feature type="transmembrane region" description="Helical" evidence="10">
    <location>
        <begin position="188"/>
        <end position="207"/>
    </location>
</feature>
<dbReference type="OrthoDB" id="422086at2759"/>
<dbReference type="Gene3D" id="1.20.120.1630">
    <property type="match status" value="1"/>
</dbReference>
<dbReference type="PANTHER" id="PTHR12714:SF9">
    <property type="entry name" value="PROTEIN-S-ISOPRENYLCYSTEINE O-METHYLTRANSFERASE"/>
    <property type="match status" value="1"/>
</dbReference>
<evidence type="ECO:0000256" key="1">
    <source>
        <dbReference type="ARBA" id="ARBA00004141"/>
    </source>
</evidence>
<gene>
    <name evidence="12" type="ORF">RAG0_03709</name>
</gene>
<feature type="region of interest" description="Disordered" evidence="11">
    <location>
        <begin position="1"/>
        <end position="28"/>
    </location>
</feature>
<evidence type="ECO:0000313" key="13">
    <source>
        <dbReference type="Proteomes" id="UP000178912"/>
    </source>
</evidence>
<dbReference type="Pfam" id="PF04140">
    <property type="entry name" value="ICMT"/>
    <property type="match status" value="1"/>
</dbReference>
<accession>A0A1E1K5P8</accession>
<keyword evidence="5 12" id="KW-0808">Transferase</keyword>
<evidence type="ECO:0000256" key="3">
    <source>
        <dbReference type="ARBA" id="ARBA00012151"/>
    </source>
</evidence>
<feature type="transmembrane region" description="Helical" evidence="10">
    <location>
        <begin position="91"/>
        <end position="113"/>
    </location>
</feature>
<reference evidence="13" key="1">
    <citation type="submission" date="2016-03" db="EMBL/GenBank/DDBJ databases">
        <authorList>
            <person name="Guldener U."/>
        </authorList>
    </citation>
    <scope>NUCLEOTIDE SEQUENCE [LARGE SCALE GENOMIC DNA]</scope>
    <source>
        <strain evidence="13">04CH-RAC-A.6.1</strain>
    </source>
</reference>
<evidence type="ECO:0000256" key="10">
    <source>
        <dbReference type="RuleBase" id="RU362022"/>
    </source>
</evidence>
<sequence>MASENESANGSTRPSDNGSSTSWTPPRTTGMLSDAATLINRGGLGSFTQSQNASTAFSSSASTLSAQELTNALNTWELQLQPGHSKSLSGIAIRSFILGLTLSSTLVLTFYLLSIGSPIWRAPFFITTLSLFHFLEFYTTARVNTSSARISSFLFSSNGSAYTIAHTTSLLETTLLHTFFPSALLPSWIHYPILLIGLLFIILGQLIRATAMLTAGTNFSHVVKHTKAQSHELVTIGIYSVFRHPSYFGFFWWGIGTQLVCGNIVSLAGYAWVLWKFFASRIEGEEELLVGFFGEKYKEYRSRTRVGIPFIK</sequence>
<comment type="catalytic activity">
    <reaction evidence="10">
        <text>[protein]-C-terminal S-[(2E,6E)-farnesyl]-L-cysteine + S-adenosyl-L-methionine = [protein]-C-terminal S-[(2E,6E)-farnesyl]-L-cysteine methyl ester + S-adenosyl-L-homocysteine</text>
        <dbReference type="Rhea" id="RHEA:21672"/>
        <dbReference type="Rhea" id="RHEA-COMP:12125"/>
        <dbReference type="Rhea" id="RHEA-COMP:12126"/>
        <dbReference type="ChEBI" id="CHEBI:57856"/>
        <dbReference type="ChEBI" id="CHEBI:59789"/>
        <dbReference type="ChEBI" id="CHEBI:90510"/>
        <dbReference type="ChEBI" id="CHEBI:90511"/>
        <dbReference type="EC" id="2.1.1.100"/>
    </reaction>
</comment>
<evidence type="ECO:0000256" key="7">
    <source>
        <dbReference type="ARBA" id="ARBA00022692"/>
    </source>
</evidence>
<keyword evidence="4 10" id="KW-0489">Methyltransferase</keyword>
<evidence type="ECO:0000256" key="8">
    <source>
        <dbReference type="ARBA" id="ARBA00022989"/>
    </source>
</evidence>
<dbReference type="Proteomes" id="UP000178912">
    <property type="component" value="Unassembled WGS sequence"/>
</dbReference>